<dbReference type="Gene3D" id="2.10.70.10">
    <property type="entry name" value="Complement Module, domain 1"/>
    <property type="match status" value="1"/>
</dbReference>
<feature type="region of interest" description="Disordered" evidence="2">
    <location>
        <begin position="200"/>
        <end position="219"/>
    </location>
</feature>
<dbReference type="Proteomes" id="UP000286641">
    <property type="component" value="Unplaced"/>
</dbReference>
<proteinExistence type="predicted"/>
<dbReference type="Gene3D" id="3.10.400.20">
    <property type="match status" value="1"/>
</dbReference>
<dbReference type="InterPro" id="IPR039757">
    <property type="entry name" value="EIF2D"/>
</dbReference>
<dbReference type="PANTHER" id="PTHR12217:SF4">
    <property type="entry name" value="EUKARYOTIC TRANSLATION INITIATION FACTOR 2D"/>
    <property type="match status" value="1"/>
</dbReference>
<sequence length="355" mass="38694">ACTVSEDIMRTHNIQLRWSSETKIYSKTRDVIEFECISGYRRKSPPHTFRATCWEGKLMYPECSAKSCTDRTQPNTDRVDTNQVKVATTGSIDTCRRQELAQAQSRAEGGRRSGNPPRLPQAPPGLLQFPALPLGAAAVPAAPAAAKPSGPGFQPGPFCSWAPAWLPPWLRVGKPPRSRFPDSPGFCALLPLPRPLQQRCLPRPFGSSPTRPSRGRTDQVSALVPGKEELNTVKLYAHRGDAVTVYVCGGNPILFELEKNLYPTVYTLWSYPDLLPTFTTWPLVLEKLVGGADLMLPALVVPPAGLPQVQKGDLCAIALVGNRYCACPLCLWGENLGKTGEGGGKGQHPKLMDKD</sequence>
<dbReference type="CDD" id="cd21156">
    <property type="entry name" value="PUA_eIF2d-like"/>
    <property type="match status" value="1"/>
</dbReference>
<dbReference type="Pfam" id="PF26292">
    <property type="entry name" value="PUA_elF2D"/>
    <property type="match status" value="1"/>
</dbReference>
<dbReference type="InterPro" id="IPR048248">
    <property type="entry name" value="PUA_eIF2d-like"/>
</dbReference>
<dbReference type="FunFam" id="3.10.400.20:FF:000002">
    <property type="entry name" value="Eukaryotic translation initiation factor 2D"/>
    <property type="match status" value="1"/>
</dbReference>
<reference evidence="6" key="2">
    <citation type="submission" date="2025-08" db="UniProtKB">
        <authorList>
            <consortium name="RefSeq"/>
        </authorList>
    </citation>
    <scope>IDENTIFICATION</scope>
    <source>
        <tissue evidence="6">Blood</tissue>
    </source>
</reference>
<dbReference type="FunFam" id="2.10.70.10:FF:000060">
    <property type="entry name" value="Complement inhibitory factor H"/>
    <property type="match status" value="1"/>
</dbReference>
<feature type="domain" description="Eukaryotic translation initiation factor 2D-like PUA RNA-binding" evidence="4">
    <location>
        <begin position="275"/>
        <end position="324"/>
    </location>
</feature>
<dbReference type="InterPro" id="IPR048247">
    <property type="entry name" value="eIF2D_N"/>
</dbReference>
<dbReference type="GO" id="GO:0001731">
    <property type="term" value="P:formation of translation preinitiation complex"/>
    <property type="evidence" value="ECO:0007669"/>
    <property type="project" value="InterPro"/>
</dbReference>
<feature type="domain" description="Pre-PUA" evidence="3">
    <location>
        <begin position="217"/>
        <end position="272"/>
    </location>
</feature>
<evidence type="ECO:0000256" key="2">
    <source>
        <dbReference type="SAM" id="MobiDB-lite"/>
    </source>
</evidence>
<feature type="region of interest" description="Disordered" evidence="2">
    <location>
        <begin position="93"/>
        <end position="127"/>
    </location>
</feature>
<dbReference type="InterPro" id="IPR041366">
    <property type="entry name" value="Pre-PUA"/>
</dbReference>
<dbReference type="InterPro" id="IPR035976">
    <property type="entry name" value="Sushi/SCR/CCP_sf"/>
</dbReference>
<evidence type="ECO:0000259" key="3">
    <source>
        <dbReference type="Pfam" id="PF17832"/>
    </source>
</evidence>
<dbReference type="RefSeq" id="XP_025720907.1">
    <property type="nucleotide sequence ID" value="XM_025865122.1"/>
</dbReference>
<dbReference type="InParanoid" id="A0A3Q7NRF0"/>
<gene>
    <name evidence="6" type="primary">LOC112817819</name>
</gene>
<evidence type="ECO:0000313" key="5">
    <source>
        <dbReference type="Proteomes" id="UP000286641"/>
    </source>
</evidence>
<evidence type="ECO:0000256" key="1">
    <source>
        <dbReference type="ARBA" id="ARBA00023157"/>
    </source>
</evidence>
<keyword evidence="1" id="KW-1015">Disulfide bond</keyword>
<accession>A0A3Q7NRF0</accession>
<dbReference type="GO" id="GO:0003743">
    <property type="term" value="F:translation initiation factor activity"/>
    <property type="evidence" value="ECO:0007669"/>
    <property type="project" value="InterPro"/>
</dbReference>
<evidence type="ECO:0000313" key="6">
    <source>
        <dbReference type="RefSeq" id="XP_025720907.1"/>
    </source>
</evidence>
<dbReference type="PANTHER" id="PTHR12217">
    <property type="entry name" value="EUKARYOTIC TRANSLATION INITIATION FACTOR 2D"/>
    <property type="match status" value="1"/>
</dbReference>
<evidence type="ECO:0000259" key="4">
    <source>
        <dbReference type="Pfam" id="PF26292"/>
    </source>
</evidence>
<dbReference type="Pfam" id="PF17832">
    <property type="entry name" value="Pre-PUA"/>
    <property type="match status" value="1"/>
</dbReference>
<dbReference type="SUPFAM" id="SSF57535">
    <property type="entry name" value="Complement control module/SCR domain"/>
    <property type="match status" value="1"/>
</dbReference>
<reference key="1">
    <citation type="submission" date="2019-01" db="UniProtKB">
        <authorList>
            <consortium name="RefSeq"/>
        </authorList>
    </citation>
    <scope>IDENTIFICATION</scope>
</reference>
<protein>
    <submittedName>
        <fullName evidence="6">Uncharacterized protein LOC112817819</fullName>
    </submittedName>
</protein>
<organism evidence="5 6">
    <name type="scientific">Callorhinus ursinus</name>
    <name type="common">Northern fur seal</name>
    <dbReference type="NCBI Taxonomy" id="34884"/>
    <lineage>
        <taxon>Eukaryota</taxon>
        <taxon>Metazoa</taxon>
        <taxon>Chordata</taxon>
        <taxon>Craniata</taxon>
        <taxon>Vertebrata</taxon>
        <taxon>Euteleostomi</taxon>
        <taxon>Mammalia</taxon>
        <taxon>Eutheria</taxon>
        <taxon>Laurasiatheria</taxon>
        <taxon>Carnivora</taxon>
        <taxon>Caniformia</taxon>
        <taxon>Pinnipedia</taxon>
        <taxon>Otariidae</taxon>
        <taxon>Callorhinus</taxon>
    </lineage>
</organism>
<dbReference type="AlphaFoldDB" id="A0A3Q7NRF0"/>
<dbReference type="CDD" id="cd11610">
    <property type="entry name" value="eIF2D_N"/>
    <property type="match status" value="1"/>
</dbReference>
<keyword evidence="5" id="KW-1185">Reference proteome</keyword>
<name>A0A3Q7NRF0_CALUR</name>
<feature type="non-terminal residue" evidence="6">
    <location>
        <position position="1"/>
    </location>
</feature>